<gene>
    <name evidence="1" type="ORF">F2P81_002674</name>
</gene>
<comment type="caution">
    <text evidence="1">The sequence shown here is derived from an EMBL/GenBank/DDBJ whole genome shotgun (WGS) entry which is preliminary data.</text>
</comment>
<sequence>MCAVKTDAESGGGCCLLLNRARSAQQAVCTPHNDTRSSCKKKKPRVRSVASGSTRIPFCATAALGAKALQQPADMLTMARCLHVAKLPTRHGQLRITKHTSFNMHNLFCVRVFISSVSLRLLCHGGVSTDVVVTDR</sequence>
<dbReference type="EMBL" id="VEVO01000002">
    <property type="protein sequence ID" value="KAF0046145.1"/>
    <property type="molecule type" value="Genomic_DNA"/>
</dbReference>
<protein>
    <submittedName>
        <fullName evidence="1">Uncharacterized protein</fullName>
    </submittedName>
</protein>
<reference evidence="1 2" key="1">
    <citation type="submission" date="2019-06" db="EMBL/GenBank/DDBJ databases">
        <title>Draft genomes of female and male turbot (Scophthalmus maximus).</title>
        <authorList>
            <person name="Xu H."/>
            <person name="Xu X.-W."/>
            <person name="Shao C."/>
            <person name="Chen S."/>
        </authorList>
    </citation>
    <scope>NUCLEOTIDE SEQUENCE [LARGE SCALE GENOMIC DNA]</scope>
    <source>
        <strain evidence="1">Ysfricsl-2016a</strain>
        <tissue evidence="1">Blood</tissue>
    </source>
</reference>
<organism evidence="1 2">
    <name type="scientific">Scophthalmus maximus</name>
    <name type="common">Turbot</name>
    <name type="synonym">Psetta maxima</name>
    <dbReference type="NCBI Taxonomy" id="52904"/>
    <lineage>
        <taxon>Eukaryota</taxon>
        <taxon>Metazoa</taxon>
        <taxon>Chordata</taxon>
        <taxon>Craniata</taxon>
        <taxon>Vertebrata</taxon>
        <taxon>Euteleostomi</taxon>
        <taxon>Actinopterygii</taxon>
        <taxon>Neopterygii</taxon>
        <taxon>Teleostei</taxon>
        <taxon>Neoteleostei</taxon>
        <taxon>Acanthomorphata</taxon>
        <taxon>Carangaria</taxon>
        <taxon>Pleuronectiformes</taxon>
        <taxon>Pleuronectoidei</taxon>
        <taxon>Scophthalmidae</taxon>
        <taxon>Scophthalmus</taxon>
    </lineage>
</organism>
<evidence type="ECO:0000313" key="2">
    <source>
        <dbReference type="Proteomes" id="UP000438429"/>
    </source>
</evidence>
<accession>A0A6A4TLK4</accession>
<dbReference type="Proteomes" id="UP000438429">
    <property type="component" value="Unassembled WGS sequence"/>
</dbReference>
<name>A0A6A4TLK4_SCOMX</name>
<proteinExistence type="predicted"/>
<evidence type="ECO:0000313" key="1">
    <source>
        <dbReference type="EMBL" id="KAF0046145.1"/>
    </source>
</evidence>
<dbReference type="AlphaFoldDB" id="A0A6A4TLK4"/>